<dbReference type="eggNOG" id="KOG0439">
    <property type="taxonomic scope" value="Eukaryota"/>
</dbReference>
<dbReference type="Gene3D" id="2.60.40.10">
    <property type="entry name" value="Immunoglobulins"/>
    <property type="match status" value="1"/>
</dbReference>
<dbReference type="STRING" id="402676.B6JUT0"/>
<organism evidence="2 4">
    <name type="scientific">Schizosaccharomyces japonicus (strain yFS275 / FY16936)</name>
    <name type="common">Fission yeast</name>
    <dbReference type="NCBI Taxonomy" id="402676"/>
    <lineage>
        <taxon>Eukaryota</taxon>
        <taxon>Fungi</taxon>
        <taxon>Dikarya</taxon>
        <taxon>Ascomycota</taxon>
        <taxon>Taphrinomycotina</taxon>
        <taxon>Schizosaccharomycetes</taxon>
        <taxon>Schizosaccharomycetales</taxon>
        <taxon>Schizosaccharomycetaceae</taxon>
        <taxon>Schizosaccharomyces</taxon>
    </lineage>
</organism>
<dbReference type="SUPFAM" id="SSF49354">
    <property type="entry name" value="PapD-like"/>
    <property type="match status" value="1"/>
</dbReference>
<name>B6JUT0_SCHJY</name>
<accession>B6JUT0</accession>
<proteinExistence type="predicted"/>
<dbReference type="InterPro" id="IPR013783">
    <property type="entry name" value="Ig-like_fold"/>
</dbReference>
<dbReference type="JaponicusDB" id="SJAG_00053">
    <property type="gene designation" value="scs22"/>
</dbReference>
<dbReference type="InterPro" id="IPR008962">
    <property type="entry name" value="PapD-like_sf"/>
</dbReference>
<evidence type="ECO:0000313" key="2">
    <source>
        <dbReference type="EMBL" id="EEB05061.2"/>
    </source>
</evidence>
<gene>
    <name evidence="3" type="primary">scs22</name>
    <name evidence="2" type="ORF">SJAG_00053</name>
</gene>
<evidence type="ECO:0000313" key="3">
    <source>
        <dbReference type="JaponicusDB" id="SJAG_00053"/>
    </source>
</evidence>
<feature type="region of interest" description="Disordered" evidence="1">
    <location>
        <begin position="124"/>
        <end position="189"/>
    </location>
</feature>
<dbReference type="VEuPathDB" id="FungiDB:SJAG_00053"/>
<dbReference type="RefSeq" id="XP_002171354.2">
    <property type="nucleotide sequence ID" value="XM_002171318.2"/>
</dbReference>
<dbReference type="AlphaFoldDB" id="B6JUT0"/>
<dbReference type="Proteomes" id="UP000001744">
    <property type="component" value="Unassembled WGS sequence"/>
</dbReference>
<reference evidence="2 4" key="1">
    <citation type="journal article" date="2011" name="Science">
        <title>Comparative functional genomics of the fission yeasts.</title>
        <authorList>
            <person name="Rhind N."/>
            <person name="Chen Z."/>
            <person name="Yassour M."/>
            <person name="Thompson D.A."/>
            <person name="Haas B.J."/>
            <person name="Habib N."/>
            <person name="Wapinski I."/>
            <person name="Roy S."/>
            <person name="Lin M.F."/>
            <person name="Heiman D.I."/>
            <person name="Young S.K."/>
            <person name="Furuya K."/>
            <person name="Guo Y."/>
            <person name="Pidoux A."/>
            <person name="Chen H.M."/>
            <person name="Robbertse B."/>
            <person name="Goldberg J.M."/>
            <person name="Aoki K."/>
            <person name="Bayne E.H."/>
            <person name="Berlin A.M."/>
            <person name="Desjardins C.A."/>
            <person name="Dobbs E."/>
            <person name="Dukaj L."/>
            <person name="Fan L."/>
            <person name="FitzGerald M.G."/>
            <person name="French C."/>
            <person name="Gujja S."/>
            <person name="Hansen K."/>
            <person name="Keifenheim D."/>
            <person name="Levin J.Z."/>
            <person name="Mosher R.A."/>
            <person name="Mueller C.A."/>
            <person name="Pfiffner J."/>
            <person name="Priest M."/>
            <person name="Russ C."/>
            <person name="Smialowska A."/>
            <person name="Swoboda P."/>
            <person name="Sykes S.M."/>
            <person name="Vaughn M."/>
            <person name="Vengrova S."/>
            <person name="Yoder R."/>
            <person name="Zeng Q."/>
            <person name="Allshire R."/>
            <person name="Baulcombe D."/>
            <person name="Birren B.W."/>
            <person name="Brown W."/>
            <person name="Ekwall K."/>
            <person name="Kellis M."/>
            <person name="Leatherwood J."/>
            <person name="Levin H."/>
            <person name="Margalit H."/>
            <person name="Martienssen R."/>
            <person name="Nieduszynski C.A."/>
            <person name="Spatafora J.W."/>
            <person name="Friedman N."/>
            <person name="Dalgaard J.Z."/>
            <person name="Baumann P."/>
            <person name="Niki H."/>
            <person name="Regev A."/>
            <person name="Nusbaum C."/>
        </authorList>
    </citation>
    <scope>NUCLEOTIDE SEQUENCE [LARGE SCALE GENOMIC DNA]</scope>
    <source>
        <strain evidence="4">yFS275 / FY16936</strain>
    </source>
</reference>
<dbReference type="OMA" id="VVPQIHN"/>
<feature type="compositionally biased region" description="Low complexity" evidence="1">
    <location>
        <begin position="174"/>
        <end position="189"/>
    </location>
</feature>
<evidence type="ECO:0000313" key="4">
    <source>
        <dbReference type="Proteomes" id="UP000001744"/>
    </source>
</evidence>
<dbReference type="HOGENOM" id="CLU_032848_1_1_1"/>
<dbReference type="OrthoDB" id="264603at2759"/>
<feature type="region of interest" description="Disordered" evidence="1">
    <location>
        <begin position="1"/>
        <end position="24"/>
    </location>
</feature>
<protein>
    <submittedName>
        <fullName evidence="2">MSP domain-containing protein</fullName>
    </submittedName>
</protein>
<feature type="compositionally biased region" description="Low complexity" evidence="1">
    <location>
        <begin position="124"/>
        <end position="164"/>
    </location>
</feature>
<keyword evidence="4" id="KW-1185">Reference proteome</keyword>
<dbReference type="EMBL" id="KE651166">
    <property type="protein sequence ID" value="EEB05061.2"/>
    <property type="molecule type" value="Genomic_DNA"/>
</dbReference>
<evidence type="ECO:0000256" key="1">
    <source>
        <dbReference type="SAM" id="MobiDB-lite"/>
    </source>
</evidence>
<sequence>MSIECSSTIVFPDPNAPGEEGPAHPHTCRPIAFKVKTLPLSSTVYAQTAVESKPMEQLLFRALDTEPEPGAKCRDKFLVQSTELKPEHAGLEPTEIWPQVDKNDIHEKKIRCAYGDAAGAASAAATSAPASEHTTERAAPATGEPAPAPATVAAKVPAPATSTARRSGSSERVAAAPAAAPMTSSTTSTTAVYTDQRFAVPHSPGSATPQRMPTLSSRRPGFATVGRPKDGAVVIPQVANTVTVKTAFLMSVICFLVGLLI</sequence>
<dbReference type="GeneID" id="7051005"/>